<evidence type="ECO:0000256" key="5">
    <source>
        <dbReference type="RuleBase" id="RU003887"/>
    </source>
</evidence>
<evidence type="ECO:0000313" key="9">
    <source>
        <dbReference type="EMBL" id="RKR95253.1"/>
    </source>
</evidence>
<dbReference type="GO" id="GO:0120159">
    <property type="term" value="F:rRNA pseudouridine synthase activity"/>
    <property type="evidence" value="ECO:0007669"/>
    <property type="project" value="UniProtKB-ARBA"/>
</dbReference>
<dbReference type="PROSITE" id="PS50889">
    <property type="entry name" value="S4"/>
    <property type="match status" value="1"/>
</dbReference>
<comment type="catalytic activity">
    <reaction evidence="1">
        <text>a uridine in RNA = a pseudouridine in RNA</text>
        <dbReference type="Rhea" id="RHEA:48348"/>
        <dbReference type="Rhea" id="RHEA-COMP:12068"/>
        <dbReference type="Rhea" id="RHEA-COMP:12069"/>
        <dbReference type="ChEBI" id="CHEBI:65314"/>
        <dbReference type="ChEBI" id="CHEBI:65315"/>
    </reaction>
</comment>
<dbReference type="CDD" id="cd02870">
    <property type="entry name" value="PseudoU_synth_RsuA_like"/>
    <property type="match status" value="1"/>
</dbReference>
<dbReference type="PROSITE" id="PS01149">
    <property type="entry name" value="PSI_RSU"/>
    <property type="match status" value="1"/>
</dbReference>
<dbReference type="EMBL" id="RBKV01000001">
    <property type="protein sequence ID" value="RKR95253.1"/>
    <property type="molecule type" value="Genomic_DNA"/>
</dbReference>
<dbReference type="InterPro" id="IPR050343">
    <property type="entry name" value="RsuA_PseudoU_synthase"/>
</dbReference>
<dbReference type="InterPro" id="IPR020103">
    <property type="entry name" value="PsdUridine_synth_cat_dom_sf"/>
</dbReference>
<dbReference type="NCBIfam" id="TIGR00093">
    <property type="entry name" value="pseudouridine synthase"/>
    <property type="match status" value="1"/>
</dbReference>
<evidence type="ECO:0000313" key="8">
    <source>
        <dbReference type="EMBL" id="MDV7137179.1"/>
    </source>
</evidence>
<dbReference type="CDD" id="cd00165">
    <property type="entry name" value="S4"/>
    <property type="match status" value="1"/>
</dbReference>
<dbReference type="InterPro" id="IPR006145">
    <property type="entry name" value="PsdUridine_synth_RsuA/RluA"/>
</dbReference>
<feature type="region of interest" description="Disordered" evidence="6">
    <location>
        <begin position="1"/>
        <end position="177"/>
    </location>
</feature>
<evidence type="ECO:0000259" key="7">
    <source>
        <dbReference type="SMART" id="SM00363"/>
    </source>
</evidence>
<dbReference type="AlphaFoldDB" id="A0A495K1Y0"/>
<reference evidence="8 11" key="2">
    <citation type="submission" date="2023-10" db="EMBL/GenBank/DDBJ databases">
        <title>Development of a sustainable strategy for remediation of hydrocarbon-contaminated territories based on the waste exchange concept.</title>
        <authorList>
            <person name="Krivoruchko A."/>
        </authorList>
    </citation>
    <scope>NUCLEOTIDE SEQUENCE [LARGE SCALE GENOMIC DNA]</scope>
    <source>
        <strain evidence="8 11">IEGM 1236</strain>
    </source>
</reference>
<comment type="caution">
    <text evidence="9">The sequence shown here is derived from an EMBL/GenBank/DDBJ whole genome shotgun (WGS) entry which is preliminary data.</text>
</comment>
<dbReference type="GO" id="GO:0000455">
    <property type="term" value="P:enzyme-directed rRNA pseudouridine synthesis"/>
    <property type="evidence" value="ECO:0007669"/>
    <property type="project" value="UniProtKB-ARBA"/>
</dbReference>
<organism evidence="9 10">
    <name type="scientific">Williamsia marianensis</name>
    <dbReference type="NCBI Taxonomy" id="85044"/>
    <lineage>
        <taxon>Bacteria</taxon>
        <taxon>Bacillati</taxon>
        <taxon>Actinomycetota</taxon>
        <taxon>Actinomycetes</taxon>
        <taxon>Mycobacteriales</taxon>
        <taxon>Nocardiaceae</taxon>
        <taxon>Williamsia</taxon>
    </lineage>
</organism>
<gene>
    <name evidence="9" type="ORF">DFJ75_2070</name>
    <name evidence="8" type="ORF">R4198_26120</name>
</gene>
<dbReference type="PANTHER" id="PTHR47683:SF2">
    <property type="entry name" value="RNA-BINDING S4 DOMAIN-CONTAINING PROTEIN"/>
    <property type="match status" value="1"/>
</dbReference>
<proteinExistence type="inferred from homology"/>
<feature type="domain" description="RNA-binding S4" evidence="7">
    <location>
        <begin position="207"/>
        <end position="267"/>
    </location>
</feature>
<dbReference type="Gene3D" id="3.30.2350.10">
    <property type="entry name" value="Pseudouridine synthase"/>
    <property type="match status" value="1"/>
</dbReference>
<sequence>MAPASRDGRPDRNKDKGKRRASRFEDSAEPDRGGRPSAERGGKPAAERGARPSRDRRERPAGERGGRPTADRGGRPSGDRGGRPAGERGERGGRPGADRAGRQSDERGGRPTGERGRSTGERAGRPGAERSGKPAGERGGKPAHRGQGAAVERFRKSHRKGAGPEGKPRSAPDVKSGQVRLNNAKPAREQNPLDVGGDGATYVEGGMRLQKVLAQSGVASRRGAEELIAAGRVEVDGEIVLEQGLRIDPKTAVVRVDGARVVVNEEHQYLALNKPKGWQSTMADDFGRPCIGDLVAERVMAGQRLFHVGRLDADTEGLILLTNDGELAHRLMHPSFEVPKTYMATVRGEAHRTLGKILRDGIELDDGPAKVDKFSLLDVNEGISLLQLTLHEGRKRIVRRLLDEAGYPVIRLVRTDIGAVNVGEQRPGTLRVLGNNEIGALYKAVGM</sequence>
<evidence type="ECO:0000256" key="2">
    <source>
        <dbReference type="ARBA" id="ARBA00008348"/>
    </source>
</evidence>
<keyword evidence="4" id="KW-0694">RNA-binding</keyword>
<dbReference type="RefSeq" id="WP_084248274.1">
    <property type="nucleotide sequence ID" value="NZ_CBCRXS010000002.1"/>
</dbReference>
<evidence type="ECO:0000256" key="3">
    <source>
        <dbReference type="ARBA" id="ARBA00023235"/>
    </source>
</evidence>
<dbReference type="Proteomes" id="UP000274762">
    <property type="component" value="Unassembled WGS sequence"/>
</dbReference>
<comment type="similarity">
    <text evidence="2 5">Belongs to the pseudouridine synthase RsuA family.</text>
</comment>
<dbReference type="PANTHER" id="PTHR47683">
    <property type="entry name" value="PSEUDOURIDINE SYNTHASE FAMILY PROTEIN-RELATED"/>
    <property type="match status" value="1"/>
</dbReference>
<dbReference type="Proteomes" id="UP001185792">
    <property type="component" value="Unassembled WGS sequence"/>
</dbReference>
<dbReference type="InterPro" id="IPR018496">
    <property type="entry name" value="PsdUridine_synth_RsuA/RluB_CS"/>
</dbReference>
<keyword evidence="3 5" id="KW-0413">Isomerase</keyword>
<dbReference type="GO" id="GO:0003723">
    <property type="term" value="F:RNA binding"/>
    <property type="evidence" value="ECO:0007669"/>
    <property type="project" value="UniProtKB-KW"/>
</dbReference>
<keyword evidence="11" id="KW-1185">Reference proteome</keyword>
<feature type="compositionally biased region" description="Basic and acidic residues" evidence="6">
    <location>
        <begin position="1"/>
        <end position="14"/>
    </location>
</feature>
<evidence type="ECO:0000256" key="6">
    <source>
        <dbReference type="SAM" id="MobiDB-lite"/>
    </source>
</evidence>
<accession>A0A495K1Y0</accession>
<reference evidence="9 10" key="1">
    <citation type="submission" date="2018-10" db="EMBL/GenBank/DDBJ databases">
        <title>Sequencing the genomes of 1000 actinobacteria strains.</title>
        <authorList>
            <person name="Klenk H.-P."/>
        </authorList>
    </citation>
    <scope>NUCLEOTIDE SEQUENCE [LARGE SCALE GENOMIC DNA]</scope>
    <source>
        <strain evidence="9 10">DSM 44343</strain>
    </source>
</reference>
<dbReference type="InterPro" id="IPR000748">
    <property type="entry name" value="PsdUridine_synth_RsuA/RluB/E/F"/>
</dbReference>
<name>A0A495K1Y0_WILMA</name>
<dbReference type="Gene3D" id="3.10.290.10">
    <property type="entry name" value="RNA-binding S4 domain"/>
    <property type="match status" value="1"/>
</dbReference>
<evidence type="ECO:0000313" key="11">
    <source>
        <dbReference type="Proteomes" id="UP001185792"/>
    </source>
</evidence>
<dbReference type="SMART" id="SM00363">
    <property type="entry name" value="S4"/>
    <property type="match status" value="1"/>
</dbReference>
<dbReference type="Pfam" id="PF00849">
    <property type="entry name" value="PseudoU_synth_2"/>
    <property type="match status" value="1"/>
</dbReference>
<dbReference type="Pfam" id="PF01479">
    <property type="entry name" value="S4"/>
    <property type="match status" value="1"/>
</dbReference>
<dbReference type="InterPro" id="IPR002942">
    <property type="entry name" value="S4_RNA-bd"/>
</dbReference>
<dbReference type="FunFam" id="3.10.290.10:FF:000003">
    <property type="entry name" value="Pseudouridine synthase"/>
    <property type="match status" value="1"/>
</dbReference>
<evidence type="ECO:0000256" key="4">
    <source>
        <dbReference type="PROSITE-ProRule" id="PRU00182"/>
    </source>
</evidence>
<dbReference type="SUPFAM" id="SSF55174">
    <property type="entry name" value="Alpha-L RNA-binding motif"/>
    <property type="match status" value="1"/>
</dbReference>
<dbReference type="EC" id="5.4.99.-" evidence="5"/>
<evidence type="ECO:0000313" key="10">
    <source>
        <dbReference type="Proteomes" id="UP000274762"/>
    </source>
</evidence>
<dbReference type="SUPFAM" id="SSF55120">
    <property type="entry name" value="Pseudouridine synthase"/>
    <property type="match status" value="1"/>
</dbReference>
<feature type="compositionally biased region" description="Basic and acidic residues" evidence="6">
    <location>
        <begin position="22"/>
        <end position="140"/>
    </location>
</feature>
<dbReference type="EMBL" id="JAWLUM010000012">
    <property type="protein sequence ID" value="MDV7137179.1"/>
    <property type="molecule type" value="Genomic_DNA"/>
</dbReference>
<protein>
    <recommendedName>
        <fullName evidence="5">Pseudouridine synthase</fullName>
        <ecNumber evidence="5">5.4.99.-</ecNumber>
    </recommendedName>
</protein>
<dbReference type="OrthoDB" id="9807213at2"/>
<dbReference type="InterPro" id="IPR036986">
    <property type="entry name" value="S4_RNA-bd_sf"/>
</dbReference>
<evidence type="ECO:0000256" key="1">
    <source>
        <dbReference type="ARBA" id="ARBA00000073"/>
    </source>
</evidence>